<name>X1LAN1_9ZZZZ</name>
<organism evidence="1">
    <name type="scientific">marine sediment metagenome</name>
    <dbReference type="NCBI Taxonomy" id="412755"/>
    <lineage>
        <taxon>unclassified sequences</taxon>
        <taxon>metagenomes</taxon>
        <taxon>ecological metagenomes</taxon>
    </lineage>
</organism>
<protein>
    <recommendedName>
        <fullName evidence="2">Disulfide reductase</fullName>
    </recommendedName>
</protein>
<proteinExistence type="predicted"/>
<comment type="caution">
    <text evidence="1">The sequence shown here is derived from an EMBL/GenBank/DDBJ whole genome shotgun (WGS) entry which is preliminary data.</text>
</comment>
<reference evidence="1" key="1">
    <citation type="journal article" date="2014" name="Front. Microbiol.">
        <title>High frequency of phylogenetically diverse reductive dehalogenase-homologous genes in deep subseafloor sedimentary metagenomes.</title>
        <authorList>
            <person name="Kawai M."/>
            <person name="Futagami T."/>
            <person name="Toyoda A."/>
            <person name="Takaki Y."/>
            <person name="Nishi S."/>
            <person name="Hori S."/>
            <person name="Arai W."/>
            <person name="Tsubouchi T."/>
            <person name="Morono Y."/>
            <person name="Uchiyama I."/>
            <person name="Ito T."/>
            <person name="Fujiyama A."/>
            <person name="Inagaki F."/>
            <person name="Takami H."/>
        </authorList>
    </citation>
    <scope>NUCLEOTIDE SEQUENCE</scope>
    <source>
        <strain evidence="1">Expedition CK06-06</strain>
    </source>
</reference>
<accession>X1LAN1</accession>
<dbReference type="AlphaFoldDB" id="X1LAN1"/>
<dbReference type="EMBL" id="BARV01006702">
    <property type="protein sequence ID" value="GAI16143.1"/>
    <property type="molecule type" value="Genomic_DNA"/>
</dbReference>
<evidence type="ECO:0008006" key="2">
    <source>
        <dbReference type="Google" id="ProtNLM"/>
    </source>
</evidence>
<gene>
    <name evidence="1" type="ORF">S06H3_13729</name>
</gene>
<feature type="non-terminal residue" evidence="1">
    <location>
        <position position="39"/>
    </location>
</feature>
<sequence>MKIGVYICHCGTNVAATVDVKEVAKFAKNLPDVAISRDY</sequence>
<evidence type="ECO:0000313" key="1">
    <source>
        <dbReference type="EMBL" id="GAI16143.1"/>
    </source>
</evidence>